<feature type="region of interest" description="Disordered" evidence="1">
    <location>
        <begin position="139"/>
        <end position="250"/>
    </location>
</feature>
<dbReference type="AlphaFoldDB" id="A0A6J3LS94"/>
<evidence type="ECO:0000313" key="3">
    <source>
        <dbReference type="RefSeq" id="XP_033455697.1"/>
    </source>
</evidence>
<protein>
    <submittedName>
        <fullName evidence="3">Uncharacterized protein</fullName>
    </submittedName>
</protein>
<name>A0A6J3LS94_9PEZI</name>
<evidence type="ECO:0000313" key="2">
    <source>
        <dbReference type="Proteomes" id="UP000504637"/>
    </source>
</evidence>
<reference evidence="3" key="1">
    <citation type="submission" date="2020-01" db="EMBL/GenBank/DDBJ databases">
        <authorList>
            <consortium name="DOE Joint Genome Institute"/>
            <person name="Haridas S."/>
            <person name="Albert R."/>
            <person name="Binder M."/>
            <person name="Bloem J."/>
            <person name="Labutti K."/>
            <person name="Salamov A."/>
            <person name="Andreopoulos B."/>
            <person name="Baker S.E."/>
            <person name="Barry K."/>
            <person name="Bills G."/>
            <person name="Bluhm B.H."/>
            <person name="Cannon C."/>
            <person name="Castanera R."/>
            <person name="Culley D.E."/>
            <person name="Daum C."/>
            <person name="Ezra D."/>
            <person name="Gonzalez J.B."/>
            <person name="Henrissat B."/>
            <person name="Kuo A."/>
            <person name="Liang C."/>
            <person name="Lipzen A."/>
            <person name="Lutzoni F."/>
            <person name="Magnuson J."/>
            <person name="Mondo S."/>
            <person name="Nolan M."/>
            <person name="Ohm R."/>
            <person name="Pangilinan J."/>
            <person name="Park H.-J."/>
            <person name="Ramirez L."/>
            <person name="Alfaro M."/>
            <person name="Sun H."/>
            <person name="Tritt A."/>
            <person name="Yoshinaga Y."/>
            <person name="Zwiers L.-H."/>
            <person name="Turgeon B.G."/>
            <person name="Goodwin S.B."/>
            <person name="Spatafora J.W."/>
            <person name="Crous P.W."/>
            <person name="Grigoriev I.V."/>
        </authorList>
    </citation>
    <scope>NUCLEOTIDE SEQUENCE</scope>
    <source>
        <strain evidence="3">CBS 342.82</strain>
    </source>
</reference>
<organism evidence="3">
    <name type="scientific">Dissoconium aciculare CBS 342.82</name>
    <dbReference type="NCBI Taxonomy" id="1314786"/>
    <lineage>
        <taxon>Eukaryota</taxon>
        <taxon>Fungi</taxon>
        <taxon>Dikarya</taxon>
        <taxon>Ascomycota</taxon>
        <taxon>Pezizomycotina</taxon>
        <taxon>Dothideomycetes</taxon>
        <taxon>Dothideomycetidae</taxon>
        <taxon>Mycosphaerellales</taxon>
        <taxon>Dissoconiaceae</taxon>
        <taxon>Dissoconium</taxon>
    </lineage>
</organism>
<sequence>MCRVYTSVRLKRRSTPCHATVSGHALSSTWKPASHRMINICDFLHYHFHDRNISLRLHARRLLIIYGSPHRANYKTETIPPVAEFYFRSIERLRPTSERSTSGSSRRGLGGVLPSESRAGQGRVRDMVTIHRNRAFKAVGKRSRKEQPLIRTIENRSCEARKKSQKKNLDPGDTFLQAKSSNNKDDTPIVHEERTSTSLKHNVPGGFNKTVMITDEGPKSQAAQDNQNQPKTAPIVPEREGGSRERQVIA</sequence>
<proteinExistence type="predicted"/>
<evidence type="ECO:0000256" key="1">
    <source>
        <dbReference type="SAM" id="MobiDB-lite"/>
    </source>
</evidence>
<dbReference type="RefSeq" id="XP_033455697.1">
    <property type="nucleotide sequence ID" value="XM_033608999.1"/>
</dbReference>
<feature type="compositionally biased region" description="Low complexity" evidence="1">
    <location>
        <begin position="98"/>
        <end position="115"/>
    </location>
</feature>
<dbReference type="GeneID" id="54366800"/>
<feature type="region of interest" description="Disordered" evidence="1">
    <location>
        <begin position="96"/>
        <end position="120"/>
    </location>
</feature>
<feature type="compositionally biased region" description="Basic and acidic residues" evidence="1">
    <location>
        <begin position="182"/>
        <end position="195"/>
    </location>
</feature>
<gene>
    <name evidence="3" type="ORF">K489DRAFT_87924</name>
</gene>
<dbReference type="Proteomes" id="UP000504637">
    <property type="component" value="Unplaced"/>
</dbReference>
<accession>A0A6J3LS94</accession>
<feature type="compositionally biased region" description="Polar residues" evidence="1">
    <location>
        <begin position="221"/>
        <end position="231"/>
    </location>
</feature>
<feature type="compositionally biased region" description="Basic and acidic residues" evidence="1">
    <location>
        <begin position="145"/>
        <end position="170"/>
    </location>
</feature>
<keyword evidence="2" id="KW-1185">Reference proteome</keyword>
<feature type="compositionally biased region" description="Basic and acidic residues" evidence="1">
    <location>
        <begin position="237"/>
        <end position="250"/>
    </location>
</feature>
<reference evidence="3" key="2">
    <citation type="submission" date="2020-04" db="EMBL/GenBank/DDBJ databases">
        <authorList>
            <consortium name="NCBI Genome Project"/>
        </authorList>
    </citation>
    <scope>NUCLEOTIDE SEQUENCE</scope>
    <source>
        <strain evidence="3">CBS 342.82</strain>
    </source>
</reference>
<reference evidence="3" key="3">
    <citation type="submission" date="2025-08" db="UniProtKB">
        <authorList>
            <consortium name="RefSeq"/>
        </authorList>
    </citation>
    <scope>IDENTIFICATION</scope>
    <source>
        <strain evidence="3">CBS 342.82</strain>
    </source>
</reference>